<dbReference type="PANTHER" id="PTHR13190">
    <property type="entry name" value="AUTOPHAGY-RELATED 2, ISOFORM A"/>
    <property type="match status" value="1"/>
</dbReference>
<comment type="catalytic activity">
    <reaction evidence="10">
        <text>a 1,2-diacyl-sn-glycero-3-phospho-L-serine(in) = a 1,2-diacyl-sn-glycero-3-phospho-L-serine(out)</text>
        <dbReference type="Rhea" id="RHEA:38663"/>
        <dbReference type="ChEBI" id="CHEBI:57262"/>
    </reaction>
</comment>
<organism evidence="12 13">
    <name type="scientific">Caerostris darwini</name>
    <dbReference type="NCBI Taxonomy" id="1538125"/>
    <lineage>
        <taxon>Eukaryota</taxon>
        <taxon>Metazoa</taxon>
        <taxon>Ecdysozoa</taxon>
        <taxon>Arthropoda</taxon>
        <taxon>Chelicerata</taxon>
        <taxon>Arachnida</taxon>
        <taxon>Araneae</taxon>
        <taxon>Araneomorphae</taxon>
        <taxon>Entelegynae</taxon>
        <taxon>Araneoidea</taxon>
        <taxon>Araneidae</taxon>
        <taxon>Caerostris</taxon>
    </lineage>
</organism>
<evidence type="ECO:0000256" key="9">
    <source>
        <dbReference type="ARBA" id="ARBA00023136"/>
    </source>
</evidence>
<evidence type="ECO:0000256" key="7">
    <source>
        <dbReference type="ARBA" id="ARBA00023006"/>
    </source>
</evidence>
<dbReference type="GO" id="GO:0034045">
    <property type="term" value="C:phagophore assembly site membrane"/>
    <property type="evidence" value="ECO:0007669"/>
    <property type="project" value="UniProtKB-SubCell"/>
</dbReference>
<dbReference type="InterPro" id="IPR026849">
    <property type="entry name" value="ATG2"/>
</dbReference>
<protein>
    <recommendedName>
        <fullName evidence="4">Autophagy-related protein 2</fullName>
    </recommendedName>
</protein>
<dbReference type="GO" id="GO:0032266">
    <property type="term" value="F:phosphatidylinositol-3-phosphate binding"/>
    <property type="evidence" value="ECO:0007669"/>
    <property type="project" value="TreeGrafter"/>
</dbReference>
<keyword evidence="13" id="KW-1185">Reference proteome</keyword>
<dbReference type="GO" id="GO:0006869">
    <property type="term" value="P:lipid transport"/>
    <property type="evidence" value="ECO:0007669"/>
    <property type="project" value="UniProtKB-KW"/>
</dbReference>
<dbReference type="GO" id="GO:0061908">
    <property type="term" value="C:phagophore"/>
    <property type="evidence" value="ECO:0007669"/>
    <property type="project" value="TreeGrafter"/>
</dbReference>
<reference evidence="12 13" key="1">
    <citation type="submission" date="2021-06" db="EMBL/GenBank/DDBJ databases">
        <title>Caerostris darwini draft genome.</title>
        <authorList>
            <person name="Kono N."/>
            <person name="Arakawa K."/>
        </authorList>
    </citation>
    <scope>NUCLEOTIDE SEQUENCE [LARGE SCALE GENOMIC DNA]</scope>
</reference>
<evidence type="ECO:0000313" key="12">
    <source>
        <dbReference type="EMBL" id="GIX68101.1"/>
    </source>
</evidence>
<dbReference type="GO" id="GO:0005789">
    <property type="term" value="C:endoplasmic reticulum membrane"/>
    <property type="evidence" value="ECO:0007669"/>
    <property type="project" value="UniProtKB-SubCell"/>
</dbReference>
<dbReference type="GO" id="GO:0043495">
    <property type="term" value="F:protein-membrane adaptor activity"/>
    <property type="evidence" value="ECO:0007669"/>
    <property type="project" value="TreeGrafter"/>
</dbReference>
<comment type="subcellular location">
    <subcellularLocation>
        <location evidence="1">Endoplasmic reticulum membrane</location>
        <topology evidence="1">Peripheral membrane protein</topology>
    </subcellularLocation>
    <subcellularLocation>
        <location evidence="2">Preautophagosomal structure membrane</location>
        <topology evidence="2">Peripheral membrane protein</topology>
    </subcellularLocation>
</comment>
<dbReference type="GO" id="GO:0000422">
    <property type="term" value="P:autophagy of mitochondrion"/>
    <property type="evidence" value="ECO:0007669"/>
    <property type="project" value="TreeGrafter"/>
</dbReference>
<evidence type="ECO:0000256" key="5">
    <source>
        <dbReference type="ARBA" id="ARBA00022448"/>
    </source>
</evidence>
<accession>A0AAV4M6P5</accession>
<dbReference type="Pfam" id="PF13329">
    <property type="entry name" value="ATG2_CAD"/>
    <property type="match status" value="1"/>
</dbReference>
<evidence type="ECO:0000256" key="3">
    <source>
        <dbReference type="ARBA" id="ARBA00009714"/>
    </source>
</evidence>
<dbReference type="EMBL" id="BPLQ01000153">
    <property type="protein sequence ID" value="GIX68101.1"/>
    <property type="molecule type" value="Genomic_DNA"/>
</dbReference>
<evidence type="ECO:0000256" key="4">
    <source>
        <dbReference type="ARBA" id="ARBA00018070"/>
    </source>
</evidence>
<keyword evidence="6" id="KW-0256">Endoplasmic reticulum</keyword>
<dbReference type="GO" id="GO:0061709">
    <property type="term" value="P:reticulophagy"/>
    <property type="evidence" value="ECO:0007669"/>
    <property type="project" value="TreeGrafter"/>
</dbReference>
<comment type="similarity">
    <text evidence="3">Belongs to the ATG2 family.</text>
</comment>
<evidence type="ECO:0000313" key="13">
    <source>
        <dbReference type="Proteomes" id="UP001054837"/>
    </source>
</evidence>
<evidence type="ECO:0000256" key="2">
    <source>
        <dbReference type="ARBA" id="ARBA00004623"/>
    </source>
</evidence>
<proteinExistence type="inferred from homology"/>
<evidence type="ECO:0000256" key="1">
    <source>
        <dbReference type="ARBA" id="ARBA00004406"/>
    </source>
</evidence>
<sequence length="1970" mass="223004">MNFKNLRDKIVNYLIRSYLGDYVEEWLLERITLGFRSGICNTENIKLNIEGLNAKSKEYKLPIEFVACSIDVLSTQFRLKGFAATSITAQVKGLKIVVQTKERHEDDIMLSSMFDSMMTSSFKLAEDCLNSKTEDNEDCEDFDWPNEGIGGVHRVAKVINTVFQNLEINFIDTSLKIEYVPDAGSPGRALEIKIASIQFFDEAGQSNSVPENDKSIFVPEDYSSKKIIIEGVSMFTSQFPAECRTCSRSSASSEYMDASPFIPGSPEMPPTHSSFPVKKTEPDFEDPILISKFSGKQEIKLKLKQNQNVNGPKVDVEFNFGALNLFLIPQQVHMLVELFLELLRPGSISDAKRKSSLSVTNKPMKAADYALVEQELLLRHQQKFDVPSKSLKNQHGWSSHSLDESDDEFQLAMHNRFETETPNTTFNDGDSLCSSFSSDTKSDCTGSSNRRLSKTRGSTVHAMLQDQMSELSHFHGSFSSLCIIILHDDSVQESLNRSSSNTSKHASKLHSLKERADIFFSDLYKLQIEGLDLTDFQSSKEPLSKLCATNHLRLMASSISVDGSQKSSCVQCTSDFAISMMKFQVLECLFNSANLTENVQSVTYVPVLVCDQKISMTDSLKAELSDSCMNLKYQLVQYSTQRSMTKPPANRLDIQFGPLTTEIDISLTDRIQTLLNFQNFNNIDIRSNKIDSDSTRYSPKTEITIFSSDVTVNLRFPIPDLRSVHDMDRVPWWQQNLHPEILILEIKGFTMMTTLDNDVKQSKYEIQCRDLHALFQQSEQQKPISFLRVSVDPDVDEIAHNNGFGLPRLVILKTMKAPGRDLDPGLEEQEELFSHSITDVLMSNLDTKPSPFSSTSVFYLSKLENENSHENKDSDKISADLEQVIKPADKETIIHFSDQIISKSEYFYEFSFPTVNMVLPSKEFFELLYNRLGNDLLLWQKTVLTPKAPYDPNGFKVHIPGLELNSSSMKDIFSENYSIFRPFSHDSNSDSEEDVNYYSFSELSVRQKSSHKKNENDDAFTKISIQIQITKGNVTIHTPILDNSNKVIPDVCGKLLLAVEDGQLFIASSYQGNENEAYFCILADRSTLYHNALMKPEKLSIVEPLNGSQPQNIQRIIYKTDEGLCLKKSTSTMHRDRDMLKIAMHIVCMPKQQLKSFNVAIDISDATLRHYMHVANQMWVNQLMDYLKVRDLPVSGYVPYVVVTEFHLNLTNCAIDYRPLNLPLRSVITVENFNMSCNIAATTPSFLFRLVSDEMRLFISNDVTVKLPNLKKNYVCVIESGFIDITIRTSTNEKNEAVFEFCVSNNRINVRTCADSFKALIDLLIHVNESGDLDKSESEENKVTIEKKDPTDKKVHLEELDYLMAEAMKDVTKDMYSEQMGENSGKIHEAAKINTDDEFCILENDPGVGLMPPNGQPQVRILTDEEIHIVENHFSVPQTKTDDLKAPTHYPKPLVLFSLREMSLYWDLYGGNDFKVPGKKKNKNKKKDVSFSDEKSVDFDINKSTATFCKVSNVTCISKTDIQYSTEQVTIDQSKEHCLDSWLRSGGANRDQDVLMQLVLKKLKFQKEIYPEDTEQSVRNILLIHDVEIIDKLKSSNINRFFYQYVCQKIPRQSSANMIDVKALYTRQDPKSSSEECTLEISCKPMRLNIDQDSLLFLIGFFQEVFSFSPEEIEDSKDKGNASTQVKDMSFSQHISDSNGETFYKSFKFYPEVLIRIDYQGKKVSMAKGAVTGVLMGLAQLNASEIVLKKLQYRHGLLGHHKVVAYAANEWSKDILKNQLPSILGGIGPMPAFVQLFQGVKDFIYLPLSQYKKDGQIMRGFQRGTLSLSTSALMALLELSSGAISILQGFAIFGYDMLSPGPSKFQKSKKTRRQITQPADVREGLATAANVVREGVNDMSRDMYIAASVEHEHKGVPGAIGGVLRQIPKTIIKPVIVGTEATNYVIDGVRHQLMPDAHQEDRYKWRTKKC</sequence>
<dbReference type="GO" id="GO:0061723">
    <property type="term" value="P:glycophagy"/>
    <property type="evidence" value="ECO:0007669"/>
    <property type="project" value="TreeGrafter"/>
</dbReference>
<comment type="caution">
    <text evidence="12">The sequence shown here is derived from an EMBL/GenBank/DDBJ whole genome shotgun (WGS) entry which is preliminary data.</text>
</comment>
<keyword evidence="7" id="KW-0072">Autophagy</keyword>
<dbReference type="PANTHER" id="PTHR13190:SF1">
    <property type="entry name" value="AUTOPHAGY-RELATED 2, ISOFORM A"/>
    <property type="match status" value="1"/>
</dbReference>
<name>A0AAV4M6P5_9ARAC</name>
<keyword evidence="9" id="KW-0472">Membrane</keyword>
<evidence type="ECO:0000256" key="10">
    <source>
        <dbReference type="ARBA" id="ARBA00024479"/>
    </source>
</evidence>
<dbReference type="GO" id="GO:0034727">
    <property type="term" value="P:piecemeal microautophagy of the nucleus"/>
    <property type="evidence" value="ECO:0007669"/>
    <property type="project" value="TreeGrafter"/>
</dbReference>
<keyword evidence="5" id="KW-0813">Transport</keyword>
<evidence type="ECO:0000256" key="11">
    <source>
        <dbReference type="ARBA" id="ARBA00024615"/>
    </source>
</evidence>
<dbReference type="Proteomes" id="UP001054837">
    <property type="component" value="Unassembled WGS sequence"/>
</dbReference>
<comment type="catalytic activity">
    <reaction evidence="11">
        <text>a 1,2-diacyl-sn-glycero-3-phosphoethanolamine(in) = a 1,2-diacyl-sn-glycero-3-phosphoethanolamine(out)</text>
        <dbReference type="Rhea" id="RHEA:38895"/>
        <dbReference type="ChEBI" id="CHEBI:64612"/>
    </reaction>
</comment>
<evidence type="ECO:0000256" key="6">
    <source>
        <dbReference type="ARBA" id="ARBA00022824"/>
    </source>
</evidence>
<dbReference type="GO" id="GO:0000045">
    <property type="term" value="P:autophagosome assembly"/>
    <property type="evidence" value="ECO:0007669"/>
    <property type="project" value="TreeGrafter"/>
</dbReference>
<keyword evidence="8" id="KW-0445">Lipid transport</keyword>
<gene>
    <name evidence="12" type="primary">ATG2B</name>
    <name evidence="12" type="ORF">CDAR_197201</name>
</gene>
<evidence type="ECO:0000256" key="8">
    <source>
        <dbReference type="ARBA" id="ARBA00023055"/>
    </source>
</evidence>